<comment type="caution">
    <text evidence="3">The sequence shown here is derived from an EMBL/GenBank/DDBJ whole genome shotgun (WGS) entry which is preliminary data.</text>
</comment>
<dbReference type="Pfam" id="PF07004">
    <property type="entry name" value="SHIPPO-rpt"/>
    <property type="match status" value="4"/>
</dbReference>
<protein>
    <recommendedName>
        <fullName evidence="5">Sperm-tail PG-rich repeat-containing protein 2</fullName>
    </recommendedName>
</protein>
<reference evidence="3" key="1">
    <citation type="submission" date="2021-02" db="EMBL/GenBank/DDBJ databases">
        <authorList>
            <person name="Nowell W R."/>
        </authorList>
    </citation>
    <scope>NUCLEOTIDE SEQUENCE</scope>
</reference>
<keyword evidence="2" id="KW-0732">Signal</keyword>
<dbReference type="InterPro" id="IPR051291">
    <property type="entry name" value="CIMAP"/>
</dbReference>
<feature type="region of interest" description="Disordered" evidence="1">
    <location>
        <begin position="392"/>
        <end position="416"/>
    </location>
</feature>
<organism evidence="3 4">
    <name type="scientific">Adineta ricciae</name>
    <name type="common">Rotifer</name>
    <dbReference type="NCBI Taxonomy" id="249248"/>
    <lineage>
        <taxon>Eukaryota</taxon>
        <taxon>Metazoa</taxon>
        <taxon>Spiralia</taxon>
        <taxon>Gnathifera</taxon>
        <taxon>Rotifera</taxon>
        <taxon>Eurotatoria</taxon>
        <taxon>Bdelloidea</taxon>
        <taxon>Adinetida</taxon>
        <taxon>Adinetidae</taxon>
        <taxon>Adineta</taxon>
    </lineage>
</organism>
<feature type="region of interest" description="Disordered" evidence="1">
    <location>
        <begin position="332"/>
        <end position="361"/>
    </location>
</feature>
<evidence type="ECO:0000313" key="3">
    <source>
        <dbReference type="EMBL" id="CAF0994257.1"/>
    </source>
</evidence>
<name>A0A814GAJ5_ADIRI</name>
<sequence>MAQTWSNTLLMLRILMTKTSKQNGACTLSNRASRFSQNPSKGTPGPGYYEVYSSQSPHTILNDPLKFPRHNVLRITRKCLPPSIPDPKYSYGFEEDDDGNLIPHDQITADTRTSQDVSNVKENVEKDPSKLYQGVHFGKYSSKRTDFAAKPGPGPGDYDISSPLKLEVYHINTKLLDKRSELKLPRYPESMMKTATKDGIPGPGQYSIKRELDPEPSKPEIIGIEVDRPPFGSQTQRFADSSTDVPGPGAYNDKFLSIFNSSQVKPTTIKQVPFNQTTSRFVSPNYRTRSLPGPAQYRIAGFADENLRQAVKKNGKKPPFNVASVRRFNMAPKDETERPGPTTYDVKTEPFKPTGEHPTANFASNTARDLVIEDIPGPAAYDVPHAYQSLVSQPRKSPRTKAARQRQSQFLSAAKRTYASDTDVDIPGPGTYDSLAPLQPRGYAPVRASRFRNEIPKMPGPADYELSPLLQDTVLRGTFNATLNNPILAKIQERALREDEAMLTAAS</sequence>
<dbReference type="PANTHER" id="PTHR21580">
    <property type="entry name" value="SHIPPO-1-RELATED"/>
    <property type="match status" value="1"/>
</dbReference>
<feature type="chain" id="PRO_5032959166" description="Sperm-tail PG-rich repeat-containing protein 2" evidence="2">
    <location>
        <begin position="22"/>
        <end position="507"/>
    </location>
</feature>
<evidence type="ECO:0008006" key="5">
    <source>
        <dbReference type="Google" id="ProtNLM"/>
    </source>
</evidence>
<accession>A0A814GAJ5</accession>
<dbReference type="EMBL" id="CAJNOJ010000059">
    <property type="protein sequence ID" value="CAF0994257.1"/>
    <property type="molecule type" value="Genomic_DNA"/>
</dbReference>
<proteinExistence type="predicted"/>
<dbReference type="OrthoDB" id="406368at2759"/>
<dbReference type="Proteomes" id="UP000663852">
    <property type="component" value="Unassembled WGS sequence"/>
</dbReference>
<evidence type="ECO:0000256" key="1">
    <source>
        <dbReference type="SAM" id="MobiDB-lite"/>
    </source>
</evidence>
<feature type="signal peptide" evidence="2">
    <location>
        <begin position="1"/>
        <end position="21"/>
    </location>
</feature>
<evidence type="ECO:0000256" key="2">
    <source>
        <dbReference type="SAM" id="SignalP"/>
    </source>
</evidence>
<gene>
    <name evidence="3" type="ORF">EDS130_LOCUS14554</name>
</gene>
<dbReference type="AlphaFoldDB" id="A0A814GAJ5"/>
<dbReference type="InterPro" id="IPR010736">
    <property type="entry name" value="SHIPPO-rpt"/>
</dbReference>
<dbReference type="PANTHER" id="PTHR21580:SF60">
    <property type="entry name" value="SPERM-TAIL PG-RICH REPEAT-CONTAINING PROTEIN 2"/>
    <property type="match status" value="1"/>
</dbReference>
<evidence type="ECO:0000313" key="4">
    <source>
        <dbReference type="Proteomes" id="UP000663852"/>
    </source>
</evidence>